<accession>A0ABP0F2V9</accession>
<reference evidence="3 4" key="1">
    <citation type="submission" date="2024-02" db="EMBL/GenBank/DDBJ databases">
        <authorList>
            <person name="Daric V."/>
            <person name="Darras S."/>
        </authorList>
    </citation>
    <scope>NUCLEOTIDE SEQUENCE [LARGE SCALE GENOMIC DNA]</scope>
</reference>
<gene>
    <name evidence="3" type="ORF">CVLEPA_LOCUS2300</name>
</gene>
<dbReference type="PANTHER" id="PTHR32463:SF0">
    <property type="entry name" value="L-FUCOSE KINASE"/>
    <property type="match status" value="1"/>
</dbReference>
<sequence length="237" mass="27071">MAGKEAGVRSGPAANKEWKWPLECIEKGDIKAGVQALANVRKAWLHQPDMLIRAARHYEGAEQILIRKAVSSVKAFINLKPWGPIEKDLRYVTECPARVDVSDDNGVAMQRTECTCLDHLRNYFQPYAAGALLIACIVLSELVELNSEQSLQKQLLDRFNAGFELQTWSRLPRGSGLGTSSILADAYYWWRLRLVEIKWEVWLGGSKLEDLRKDFRSELQSRIWLRLIDFMAILEII</sequence>
<evidence type="ECO:0000313" key="3">
    <source>
        <dbReference type="EMBL" id="CAK8672592.1"/>
    </source>
</evidence>
<name>A0ABP0F2V9_CLALP</name>
<keyword evidence="4" id="KW-1185">Reference proteome</keyword>
<keyword evidence="2" id="KW-0418">Kinase</keyword>
<dbReference type="Proteomes" id="UP001642483">
    <property type="component" value="Unassembled WGS sequence"/>
</dbReference>
<proteinExistence type="predicted"/>
<dbReference type="EMBL" id="CAWYQH010000001">
    <property type="protein sequence ID" value="CAK8672592.1"/>
    <property type="molecule type" value="Genomic_DNA"/>
</dbReference>
<evidence type="ECO:0000313" key="4">
    <source>
        <dbReference type="Proteomes" id="UP001642483"/>
    </source>
</evidence>
<evidence type="ECO:0000256" key="2">
    <source>
        <dbReference type="ARBA" id="ARBA00022777"/>
    </source>
</evidence>
<dbReference type="PANTHER" id="PTHR32463">
    <property type="entry name" value="L-FUCOSE KINASE"/>
    <property type="match status" value="1"/>
</dbReference>
<keyword evidence="1" id="KW-0808">Transferase</keyword>
<comment type="caution">
    <text evidence="3">The sequence shown here is derived from an EMBL/GenBank/DDBJ whole genome shotgun (WGS) entry which is preliminary data.</text>
</comment>
<dbReference type="InterPro" id="IPR052203">
    <property type="entry name" value="GHMP_Kinase-Related"/>
</dbReference>
<organism evidence="3 4">
    <name type="scientific">Clavelina lepadiformis</name>
    <name type="common">Light-bulb sea squirt</name>
    <name type="synonym">Ascidia lepadiformis</name>
    <dbReference type="NCBI Taxonomy" id="159417"/>
    <lineage>
        <taxon>Eukaryota</taxon>
        <taxon>Metazoa</taxon>
        <taxon>Chordata</taxon>
        <taxon>Tunicata</taxon>
        <taxon>Ascidiacea</taxon>
        <taxon>Aplousobranchia</taxon>
        <taxon>Clavelinidae</taxon>
        <taxon>Clavelina</taxon>
    </lineage>
</organism>
<dbReference type="InterPro" id="IPR020568">
    <property type="entry name" value="Ribosomal_Su5_D2-typ_SF"/>
</dbReference>
<evidence type="ECO:0000256" key="1">
    <source>
        <dbReference type="ARBA" id="ARBA00022679"/>
    </source>
</evidence>
<protein>
    <submittedName>
        <fullName evidence="3">Uncharacterized protein</fullName>
    </submittedName>
</protein>
<dbReference type="Gene3D" id="3.30.230.120">
    <property type="match status" value="1"/>
</dbReference>
<dbReference type="SUPFAM" id="SSF54211">
    <property type="entry name" value="Ribosomal protein S5 domain 2-like"/>
    <property type="match status" value="1"/>
</dbReference>